<evidence type="ECO:0000313" key="1">
    <source>
        <dbReference type="EMBL" id="MCS5489165.1"/>
    </source>
</evidence>
<organism evidence="1 2">
    <name type="scientific">Algoriphagus limi</name>
    <dbReference type="NCBI Taxonomy" id="2975273"/>
    <lineage>
        <taxon>Bacteria</taxon>
        <taxon>Pseudomonadati</taxon>
        <taxon>Bacteroidota</taxon>
        <taxon>Cytophagia</taxon>
        <taxon>Cytophagales</taxon>
        <taxon>Cyclobacteriaceae</taxon>
        <taxon>Algoriphagus</taxon>
    </lineage>
</organism>
<dbReference type="Pfam" id="PF05635">
    <property type="entry name" value="23S_rRNA_IVP"/>
    <property type="match status" value="1"/>
</dbReference>
<gene>
    <name evidence="1" type="ORF">NY014_01915</name>
</gene>
<name>A0ABT2G1M0_9BACT</name>
<proteinExistence type="predicted"/>
<comment type="caution">
    <text evidence="1">The sequence shown here is derived from an EMBL/GenBank/DDBJ whole genome shotgun (WGS) entry which is preliminary data.</text>
</comment>
<reference evidence="1 2" key="1">
    <citation type="submission" date="2022-08" db="EMBL/GenBank/DDBJ databases">
        <title>Algoriphagus sp. CAU 1643 isolated from mud.</title>
        <authorList>
            <person name="Kim W."/>
        </authorList>
    </citation>
    <scope>NUCLEOTIDE SEQUENCE [LARGE SCALE GENOMIC DNA]</scope>
    <source>
        <strain evidence="1 2">CAU 1643</strain>
    </source>
</reference>
<dbReference type="InterPro" id="IPR012657">
    <property type="entry name" value="23S_rRNA-intervening_sequence"/>
</dbReference>
<accession>A0ABT2G1M0</accession>
<dbReference type="RefSeq" id="WP_259412840.1">
    <property type="nucleotide sequence ID" value="NZ_JANWGH010000001.1"/>
</dbReference>
<dbReference type="SUPFAM" id="SSF158446">
    <property type="entry name" value="IVS-encoded protein-like"/>
    <property type="match status" value="1"/>
</dbReference>
<protein>
    <submittedName>
        <fullName evidence="1">Four helix bundle protein</fullName>
    </submittedName>
</protein>
<dbReference type="PANTHER" id="PTHR38471:SF2">
    <property type="entry name" value="FOUR HELIX BUNDLE PROTEIN"/>
    <property type="match status" value="1"/>
</dbReference>
<keyword evidence="2" id="KW-1185">Reference proteome</keyword>
<dbReference type="Gene3D" id="1.20.1440.60">
    <property type="entry name" value="23S rRNA-intervening sequence"/>
    <property type="match status" value="1"/>
</dbReference>
<dbReference type="NCBIfam" id="TIGR02436">
    <property type="entry name" value="four helix bundle protein"/>
    <property type="match status" value="1"/>
</dbReference>
<dbReference type="EMBL" id="JANWGH010000001">
    <property type="protein sequence ID" value="MCS5489165.1"/>
    <property type="molecule type" value="Genomic_DNA"/>
</dbReference>
<dbReference type="InterPro" id="IPR036583">
    <property type="entry name" value="23S_rRNA_IVS_sf"/>
</dbReference>
<dbReference type="CDD" id="cd16377">
    <property type="entry name" value="23S_rRNA_IVP_like"/>
    <property type="match status" value="1"/>
</dbReference>
<sequence length="127" mass="14514">MARIENFEDLDVWKIARQLCIVVKGFTSKSKFLKDFKFSAQINSAAGSIMDNIAEGFERDGNKEFINFLYIAKGSNGEVRSQSYRALDWDYISKEEQNEILVLTEKLKFKLQGLINTLKNSGAKGYK</sequence>
<evidence type="ECO:0000313" key="2">
    <source>
        <dbReference type="Proteomes" id="UP001206788"/>
    </source>
</evidence>
<dbReference type="Proteomes" id="UP001206788">
    <property type="component" value="Unassembled WGS sequence"/>
</dbReference>
<dbReference type="PANTHER" id="PTHR38471">
    <property type="entry name" value="FOUR HELIX BUNDLE PROTEIN"/>
    <property type="match status" value="1"/>
</dbReference>